<reference evidence="3" key="1">
    <citation type="journal article" date="2011" name="Nature">
        <title>Genome sequence and analysis of the tuber crop potato.</title>
        <authorList>
            <consortium name="The Potato Genome Sequencing Consortium"/>
        </authorList>
    </citation>
    <scope>NUCLEOTIDE SEQUENCE [LARGE SCALE GENOMIC DNA]</scope>
    <source>
        <strain evidence="3">cv. DM1-3 516 R44</strain>
    </source>
</reference>
<sequence length="101" mass="11155">MTLLRAAGQRRSPIFSATAARSEQQNLQQLARTTSKPLSLAATPVGANNNNNEQQGSSSHRREDRASAASLLFSFWREPVAMFELGFKFEESPRMDLSDGI</sequence>
<feature type="region of interest" description="Disordered" evidence="1">
    <location>
        <begin position="15"/>
        <end position="64"/>
    </location>
</feature>
<name>M1ACR7_SOLTU</name>
<dbReference type="InParanoid" id="M1ACR7"/>
<dbReference type="HOGENOM" id="CLU_2296627_0_0_1"/>
<dbReference type="PaxDb" id="4113-PGSC0003DMT400019908"/>
<keyword evidence="3" id="KW-1185">Reference proteome</keyword>
<feature type="compositionally biased region" description="Polar residues" evidence="1">
    <location>
        <begin position="19"/>
        <end position="37"/>
    </location>
</feature>
<proteinExistence type="predicted"/>
<reference evidence="2" key="2">
    <citation type="submission" date="2015-06" db="UniProtKB">
        <authorList>
            <consortium name="EnsemblPlants"/>
        </authorList>
    </citation>
    <scope>IDENTIFICATION</scope>
    <source>
        <strain evidence="2">DM1-3 516 R44</strain>
    </source>
</reference>
<evidence type="ECO:0000256" key="1">
    <source>
        <dbReference type="SAM" id="MobiDB-lite"/>
    </source>
</evidence>
<evidence type="ECO:0000313" key="2">
    <source>
        <dbReference type="EnsemblPlants" id="PGSC0003DMT400019908"/>
    </source>
</evidence>
<protein>
    <submittedName>
        <fullName evidence="2">Uncharacterized protein</fullName>
    </submittedName>
</protein>
<dbReference type="AlphaFoldDB" id="M1ACR7"/>
<dbReference type="EnsemblPlants" id="PGSC0003DMT400019908">
    <property type="protein sequence ID" value="PGSC0003DMT400019908"/>
    <property type="gene ID" value="PGSC0003DMG400007702"/>
</dbReference>
<dbReference type="Proteomes" id="UP000011115">
    <property type="component" value="Unassembled WGS sequence"/>
</dbReference>
<accession>M1ACR7</accession>
<evidence type="ECO:0000313" key="3">
    <source>
        <dbReference type="Proteomes" id="UP000011115"/>
    </source>
</evidence>
<dbReference type="Gramene" id="PGSC0003DMT400019908">
    <property type="protein sequence ID" value="PGSC0003DMT400019908"/>
    <property type="gene ID" value="PGSC0003DMG400007702"/>
</dbReference>
<organism evidence="2 3">
    <name type="scientific">Solanum tuberosum</name>
    <name type="common">Potato</name>
    <dbReference type="NCBI Taxonomy" id="4113"/>
    <lineage>
        <taxon>Eukaryota</taxon>
        <taxon>Viridiplantae</taxon>
        <taxon>Streptophyta</taxon>
        <taxon>Embryophyta</taxon>
        <taxon>Tracheophyta</taxon>
        <taxon>Spermatophyta</taxon>
        <taxon>Magnoliopsida</taxon>
        <taxon>eudicotyledons</taxon>
        <taxon>Gunneridae</taxon>
        <taxon>Pentapetalae</taxon>
        <taxon>asterids</taxon>
        <taxon>lamiids</taxon>
        <taxon>Solanales</taxon>
        <taxon>Solanaceae</taxon>
        <taxon>Solanoideae</taxon>
        <taxon>Solaneae</taxon>
        <taxon>Solanum</taxon>
    </lineage>
</organism>